<feature type="region of interest" description="Disordered" evidence="3">
    <location>
        <begin position="308"/>
        <end position="329"/>
    </location>
</feature>
<feature type="domain" description="Chromo" evidence="4">
    <location>
        <begin position="8"/>
        <end position="71"/>
    </location>
</feature>
<dbReference type="GO" id="GO:0005634">
    <property type="term" value="C:nucleus"/>
    <property type="evidence" value="ECO:0007669"/>
    <property type="project" value="UniProtKB-SubCell"/>
</dbReference>
<dbReference type="OMA" id="IIEWENG"/>
<dbReference type="SMART" id="SM00298">
    <property type="entry name" value="CHROMO"/>
    <property type="match status" value="1"/>
</dbReference>
<dbReference type="InterPro" id="IPR000953">
    <property type="entry name" value="Chromo/chromo_shadow_dom"/>
</dbReference>
<evidence type="ECO:0000256" key="3">
    <source>
        <dbReference type="SAM" id="MobiDB-lite"/>
    </source>
</evidence>
<dbReference type="EMBL" id="LT552062">
    <property type="protein sequence ID" value="SAL98259.1"/>
    <property type="molecule type" value="Genomic_DNA"/>
</dbReference>
<keyword evidence="2" id="KW-0539">Nucleus</keyword>
<protein>
    <recommendedName>
        <fullName evidence="4">Chromo domain-containing protein</fullName>
    </recommendedName>
</protein>
<feature type="region of interest" description="Disordered" evidence="3">
    <location>
        <begin position="66"/>
        <end position="208"/>
    </location>
</feature>
<dbReference type="Pfam" id="PF00385">
    <property type="entry name" value="Chromo"/>
    <property type="match status" value="1"/>
</dbReference>
<dbReference type="STRING" id="4829.A0A163KTE6"/>
<dbReference type="SMART" id="SM00300">
    <property type="entry name" value="ChSh"/>
    <property type="match status" value="1"/>
</dbReference>
<dbReference type="AlphaFoldDB" id="A0A163KTE6"/>
<dbReference type="InterPro" id="IPR008251">
    <property type="entry name" value="Chromo_shadow_dom"/>
</dbReference>
<dbReference type="InterPro" id="IPR016197">
    <property type="entry name" value="Chromo-like_dom_sf"/>
</dbReference>
<sequence>MSDSEEVYEVEAIIKHRGKVGRQNKDREYFVKWLGYDASNNTWEPAENLADAKLILDKYLNSIKKSSNKPTVTTKKSSRTKSSRQDTSNDFDSDDDESELFISGKKKTIIVSPPRKTRRGDPDDSVDEEEPQPLVKRRLLLRSDTPSDEDFDNEDMDNTESAYGDDATDDATDTTKSIDNNDVTDSDEFADLGGATYDVSDESNDEDNDGVVVGADGLTRMPYTLKINGVEKDIQMIMDKDYPSGDFNWEDRAKRIVGIFGTRDDQGGMTGIIEWENGDYSVHKLQQLHVRCPITLIEFYESHASYKSYDSDAQSDTESSAPRKKSRRS</sequence>
<gene>
    <name evidence="5" type="primary">ABSGL_03788.1 scaffold 4673</name>
</gene>
<feature type="compositionally biased region" description="Acidic residues" evidence="3">
    <location>
        <begin position="146"/>
        <end position="158"/>
    </location>
</feature>
<dbReference type="GO" id="GO:0000792">
    <property type="term" value="C:heterochromatin"/>
    <property type="evidence" value="ECO:0007669"/>
    <property type="project" value="UniProtKB-ARBA"/>
</dbReference>
<evidence type="ECO:0000256" key="1">
    <source>
        <dbReference type="ARBA" id="ARBA00004123"/>
    </source>
</evidence>
<accession>A0A163KTE6</accession>
<name>A0A163KTE6_ABSGL</name>
<dbReference type="InParanoid" id="A0A163KTE6"/>
<comment type="subcellular location">
    <subcellularLocation>
        <location evidence="1">Nucleus</location>
    </subcellularLocation>
</comment>
<dbReference type="PANTHER" id="PTHR22812">
    <property type="entry name" value="CHROMOBOX PROTEIN"/>
    <property type="match status" value="1"/>
</dbReference>
<feature type="compositionally biased region" description="Acidic residues" evidence="3">
    <location>
        <begin position="199"/>
        <end position="208"/>
    </location>
</feature>
<evidence type="ECO:0000256" key="2">
    <source>
        <dbReference type="ARBA" id="ARBA00023242"/>
    </source>
</evidence>
<evidence type="ECO:0000313" key="5">
    <source>
        <dbReference type="EMBL" id="SAL98259.1"/>
    </source>
</evidence>
<dbReference type="OrthoDB" id="433924at2759"/>
<feature type="compositionally biased region" description="Acidic residues" evidence="3">
    <location>
        <begin position="89"/>
        <end position="99"/>
    </location>
</feature>
<organism evidence="5">
    <name type="scientific">Absidia glauca</name>
    <name type="common">Pin mould</name>
    <dbReference type="NCBI Taxonomy" id="4829"/>
    <lineage>
        <taxon>Eukaryota</taxon>
        <taxon>Fungi</taxon>
        <taxon>Fungi incertae sedis</taxon>
        <taxon>Mucoromycota</taxon>
        <taxon>Mucoromycotina</taxon>
        <taxon>Mucoromycetes</taxon>
        <taxon>Mucorales</taxon>
        <taxon>Cunninghamellaceae</taxon>
        <taxon>Absidia</taxon>
    </lineage>
</organism>
<dbReference type="CDD" id="cd00024">
    <property type="entry name" value="CD_CSD"/>
    <property type="match status" value="1"/>
</dbReference>
<feature type="compositionally biased region" description="Polar residues" evidence="3">
    <location>
        <begin position="311"/>
        <end position="320"/>
    </location>
</feature>
<dbReference type="FunCoup" id="A0A163KTE6">
    <property type="interactions" value="14"/>
</dbReference>
<dbReference type="InterPro" id="IPR051219">
    <property type="entry name" value="Heterochromatin_chromo-domain"/>
</dbReference>
<dbReference type="Pfam" id="PF01393">
    <property type="entry name" value="Chromo_shadow"/>
    <property type="match status" value="1"/>
</dbReference>
<evidence type="ECO:0000259" key="4">
    <source>
        <dbReference type="PROSITE" id="PS50013"/>
    </source>
</evidence>
<evidence type="ECO:0000313" key="6">
    <source>
        <dbReference type="Proteomes" id="UP000078561"/>
    </source>
</evidence>
<dbReference type="Gene3D" id="2.40.50.40">
    <property type="match status" value="2"/>
</dbReference>
<dbReference type="SUPFAM" id="SSF54160">
    <property type="entry name" value="Chromo domain-like"/>
    <property type="match status" value="2"/>
</dbReference>
<keyword evidence="6" id="KW-1185">Reference proteome</keyword>
<dbReference type="InterPro" id="IPR023779">
    <property type="entry name" value="Chromodomain_CS"/>
</dbReference>
<dbReference type="InterPro" id="IPR023780">
    <property type="entry name" value="Chromo_domain"/>
</dbReference>
<dbReference type="PROSITE" id="PS50013">
    <property type="entry name" value="CHROMO_2"/>
    <property type="match status" value="1"/>
</dbReference>
<dbReference type="Proteomes" id="UP000078561">
    <property type="component" value="Unassembled WGS sequence"/>
</dbReference>
<dbReference type="PROSITE" id="PS00598">
    <property type="entry name" value="CHROMO_1"/>
    <property type="match status" value="1"/>
</dbReference>
<reference evidence="5" key="1">
    <citation type="submission" date="2016-04" db="EMBL/GenBank/DDBJ databases">
        <authorList>
            <person name="Evans L.H."/>
            <person name="Alamgir A."/>
            <person name="Owens N."/>
            <person name="Weber N.D."/>
            <person name="Virtaneva K."/>
            <person name="Barbian K."/>
            <person name="Babar A."/>
            <person name="Rosenke K."/>
        </authorList>
    </citation>
    <scope>NUCLEOTIDE SEQUENCE [LARGE SCALE GENOMIC DNA]</scope>
    <source>
        <strain evidence="5">CBS 101.48</strain>
    </source>
</reference>
<proteinExistence type="predicted"/>